<dbReference type="Pfam" id="PF01926">
    <property type="entry name" value="MMR_HSR1"/>
    <property type="match status" value="1"/>
</dbReference>
<feature type="transmembrane region" description="Helical" evidence="1">
    <location>
        <begin position="305"/>
        <end position="328"/>
    </location>
</feature>
<dbReference type="Gene3D" id="3.40.50.300">
    <property type="entry name" value="P-loop containing nucleotide triphosphate hydrolases"/>
    <property type="match status" value="1"/>
</dbReference>
<proteinExistence type="predicted"/>
<name>A0A126V0A3_9RHOB</name>
<accession>A0A126V0A3</accession>
<dbReference type="AlphaFoldDB" id="A0A126V0A3"/>
<dbReference type="SUPFAM" id="SSF52540">
    <property type="entry name" value="P-loop containing nucleoside triphosphate hydrolases"/>
    <property type="match status" value="1"/>
</dbReference>
<dbReference type="InterPro" id="IPR006073">
    <property type="entry name" value="GTP-bd"/>
</dbReference>
<dbReference type="Proteomes" id="UP000070371">
    <property type="component" value="Chromosome"/>
</dbReference>
<sequence length="357" mass="38907">MLNKLFWRSRSQPSDETGEIALPVVWLLGKTGAGKSSLVRALTEQSDVQVGNGFQPCTRSAHSYDYPPEQPLVRFLDTRGLGEAGYDPAQDLEVCRDRSHALIVVCQLNDPVQGTVSDALSDIVRQEKRMRAILVLTGKDLIIDLDARGRAERIITAQMSQAAKYDLPVVTLSLAPSLPKDVEGLDALNQHLLGILPAAGLLLEKNHSRDAEQIEFQNHKRFVLSYAGVAATSDFAPIVGIAAVPATQLKMLHELGRRYGVKWDRKVGAAFLSTMGLSIGARYATSFALREFAKLVPVFGQTVGAATASAISFASTYALGRAAAYFLFRKANGSSPNEDELRKVYQRAFNRSSDEAD</sequence>
<protein>
    <recommendedName>
        <fullName evidence="2">G domain-containing protein</fullName>
    </recommendedName>
</protein>
<keyword evidence="1" id="KW-0472">Membrane</keyword>
<dbReference type="EMBL" id="CP014327">
    <property type="protein sequence ID" value="AML51733.1"/>
    <property type="molecule type" value="Genomic_DNA"/>
</dbReference>
<dbReference type="InterPro" id="IPR027417">
    <property type="entry name" value="P-loop_NTPase"/>
</dbReference>
<evidence type="ECO:0000256" key="1">
    <source>
        <dbReference type="SAM" id="Phobius"/>
    </source>
</evidence>
<dbReference type="GO" id="GO:0005525">
    <property type="term" value="F:GTP binding"/>
    <property type="evidence" value="ECO:0007669"/>
    <property type="project" value="InterPro"/>
</dbReference>
<keyword evidence="1" id="KW-0812">Transmembrane</keyword>
<feature type="domain" description="G" evidence="2">
    <location>
        <begin position="25"/>
        <end position="135"/>
    </location>
</feature>
<evidence type="ECO:0000313" key="3">
    <source>
        <dbReference type="EMBL" id="AML51733.1"/>
    </source>
</evidence>
<evidence type="ECO:0000259" key="2">
    <source>
        <dbReference type="Pfam" id="PF01926"/>
    </source>
</evidence>
<dbReference type="CDD" id="cd00882">
    <property type="entry name" value="Ras_like_GTPase"/>
    <property type="match status" value="1"/>
</dbReference>
<keyword evidence="1" id="KW-1133">Transmembrane helix</keyword>
<evidence type="ECO:0000313" key="4">
    <source>
        <dbReference type="Proteomes" id="UP000070371"/>
    </source>
</evidence>
<dbReference type="STRING" id="1579316.RC74_11080"/>
<gene>
    <name evidence="3" type="ORF">RC74_11080</name>
</gene>
<dbReference type="OrthoDB" id="417988at2"/>
<dbReference type="KEGG" id="hat:RC74_11080"/>
<keyword evidence="4" id="KW-1185">Reference proteome</keyword>
<dbReference type="RefSeq" id="WP_052275105.1">
    <property type="nucleotide sequence ID" value="NZ_CP014327.1"/>
</dbReference>
<organism evidence="3 4">
    <name type="scientific">Falsihalocynthiibacter arcticus</name>
    <dbReference type="NCBI Taxonomy" id="1579316"/>
    <lineage>
        <taxon>Bacteria</taxon>
        <taxon>Pseudomonadati</taxon>
        <taxon>Pseudomonadota</taxon>
        <taxon>Alphaproteobacteria</taxon>
        <taxon>Rhodobacterales</taxon>
        <taxon>Roseobacteraceae</taxon>
        <taxon>Falsihalocynthiibacter</taxon>
    </lineage>
</organism>
<reference evidence="3 4" key="1">
    <citation type="submission" date="2016-02" db="EMBL/GenBank/DDBJ databases">
        <title>Complete genome sequence of Halocynthiibacter arcticus PAMC 20958t from arctic marine sediment.</title>
        <authorList>
            <person name="Lee Y.M."/>
            <person name="Baek K."/>
            <person name="Lee H.K."/>
            <person name="Shin S.C."/>
        </authorList>
    </citation>
    <scope>NUCLEOTIDE SEQUENCE [LARGE SCALE GENOMIC DNA]</scope>
    <source>
        <strain evidence="3">PAMC 20958</strain>
    </source>
</reference>